<dbReference type="AlphaFoldDB" id="A0A819YMQ2"/>
<proteinExistence type="predicted"/>
<gene>
    <name evidence="1" type="ORF">OXD698_LOCUS38561</name>
</gene>
<organism evidence="1 2">
    <name type="scientific">Adineta steineri</name>
    <dbReference type="NCBI Taxonomy" id="433720"/>
    <lineage>
        <taxon>Eukaryota</taxon>
        <taxon>Metazoa</taxon>
        <taxon>Spiralia</taxon>
        <taxon>Gnathifera</taxon>
        <taxon>Rotifera</taxon>
        <taxon>Eurotatoria</taxon>
        <taxon>Bdelloidea</taxon>
        <taxon>Adinetida</taxon>
        <taxon>Adinetidae</taxon>
        <taxon>Adineta</taxon>
    </lineage>
</organism>
<dbReference type="Pfam" id="PF13516">
    <property type="entry name" value="LRR_6"/>
    <property type="match status" value="1"/>
</dbReference>
<evidence type="ECO:0000313" key="1">
    <source>
        <dbReference type="EMBL" id="CAF4160087.1"/>
    </source>
</evidence>
<protein>
    <submittedName>
        <fullName evidence="1">Uncharacterized protein</fullName>
    </submittedName>
</protein>
<reference evidence="1" key="1">
    <citation type="submission" date="2021-02" db="EMBL/GenBank/DDBJ databases">
        <authorList>
            <person name="Nowell W R."/>
        </authorList>
    </citation>
    <scope>NUCLEOTIDE SEQUENCE</scope>
</reference>
<dbReference type="SUPFAM" id="SSF52047">
    <property type="entry name" value="RNI-like"/>
    <property type="match status" value="1"/>
</dbReference>
<dbReference type="InterPro" id="IPR001611">
    <property type="entry name" value="Leu-rich_rpt"/>
</dbReference>
<comment type="caution">
    <text evidence="1">The sequence shown here is derived from an EMBL/GenBank/DDBJ whole genome shotgun (WGS) entry which is preliminary data.</text>
</comment>
<sequence>MLNLGRNQKCAKGAQYLASVLKKNRTLTILDLGWNYISDAGAHYLAYELQKNT</sequence>
<evidence type="ECO:0000313" key="2">
    <source>
        <dbReference type="Proteomes" id="UP000663844"/>
    </source>
</evidence>
<dbReference type="InterPro" id="IPR032675">
    <property type="entry name" value="LRR_dom_sf"/>
</dbReference>
<feature type="non-terminal residue" evidence="1">
    <location>
        <position position="1"/>
    </location>
</feature>
<name>A0A819YMQ2_9BILA</name>
<dbReference type="EMBL" id="CAJOAZ010007321">
    <property type="protein sequence ID" value="CAF4160087.1"/>
    <property type="molecule type" value="Genomic_DNA"/>
</dbReference>
<dbReference type="Proteomes" id="UP000663844">
    <property type="component" value="Unassembled WGS sequence"/>
</dbReference>
<dbReference type="Gene3D" id="3.80.10.10">
    <property type="entry name" value="Ribonuclease Inhibitor"/>
    <property type="match status" value="1"/>
</dbReference>
<accession>A0A819YMQ2</accession>